<dbReference type="SMART" id="SM00212">
    <property type="entry name" value="UBCc"/>
    <property type="match status" value="1"/>
</dbReference>
<evidence type="ECO:0000259" key="6">
    <source>
        <dbReference type="PROSITE" id="PS50127"/>
    </source>
</evidence>
<evidence type="ECO:0000256" key="5">
    <source>
        <dbReference type="SAM" id="MobiDB-lite"/>
    </source>
</evidence>
<dbReference type="GO" id="GO:0016757">
    <property type="term" value="F:glycosyltransferase activity"/>
    <property type="evidence" value="ECO:0007669"/>
    <property type="project" value="UniProtKB-KW"/>
</dbReference>
<dbReference type="STRING" id="47428.A0A284R5B7"/>
<dbReference type="GO" id="GO:0016779">
    <property type="term" value="F:nucleotidyltransferase activity"/>
    <property type="evidence" value="ECO:0007669"/>
    <property type="project" value="UniProtKB-KW"/>
</dbReference>
<evidence type="ECO:0000256" key="2">
    <source>
        <dbReference type="ARBA" id="ARBA00022679"/>
    </source>
</evidence>
<evidence type="ECO:0000313" key="8">
    <source>
        <dbReference type="Proteomes" id="UP000219338"/>
    </source>
</evidence>
<keyword evidence="4" id="KW-0520">NAD</keyword>
<evidence type="ECO:0000256" key="4">
    <source>
        <dbReference type="ARBA" id="ARBA00023027"/>
    </source>
</evidence>
<feature type="region of interest" description="Disordered" evidence="5">
    <location>
        <begin position="1"/>
        <end position="52"/>
    </location>
</feature>
<dbReference type="InterPro" id="IPR051838">
    <property type="entry name" value="ARTD_PARP"/>
</dbReference>
<organism evidence="7 8">
    <name type="scientific">Armillaria ostoyae</name>
    <name type="common">Armillaria root rot fungus</name>
    <dbReference type="NCBI Taxonomy" id="47428"/>
    <lineage>
        <taxon>Eukaryota</taxon>
        <taxon>Fungi</taxon>
        <taxon>Dikarya</taxon>
        <taxon>Basidiomycota</taxon>
        <taxon>Agaricomycotina</taxon>
        <taxon>Agaricomycetes</taxon>
        <taxon>Agaricomycetidae</taxon>
        <taxon>Agaricales</taxon>
        <taxon>Marasmiineae</taxon>
        <taxon>Physalacriaceae</taxon>
        <taxon>Armillaria</taxon>
    </lineage>
</organism>
<feature type="region of interest" description="Disordered" evidence="5">
    <location>
        <begin position="979"/>
        <end position="1004"/>
    </location>
</feature>
<dbReference type="CDD" id="cd23802">
    <property type="entry name" value="UBCc_UBE2Q"/>
    <property type="match status" value="1"/>
</dbReference>
<dbReference type="PROSITE" id="PS50127">
    <property type="entry name" value="UBC_2"/>
    <property type="match status" value="1"/>
</dbReference>
<dbReference type="InterPro" id="IPR016135">
    <property type="entry name" value="UBQ-conjugating_enzyme/RWD"/>
</dbReference>
<name>A0A284R5B7_ARMOS</name>
<evidence type="ECO:0000256" key="3">
    <source>
        <dbReference type="ARBA" id="ARBA00022695"/>
    </source>
</evidence>
<accession>A0A284R5B7</accession>
<dbReference type="Gene3D" id="3.10.110.10">
    <property type="entry name" value="Ubiquitin Conjugating Enzyme"/>
    <property type="match status" value="1"/>
</dbReference>
<evidence type="ECO:0000313" key="7">
    <source>
        <dbReference type="EMBL" id="SJL03901.1"/>
    </source>
</evidence>
<dbReference type="SUPFAM" id="SSF54495">
    <property type="entry name" value="UBC-like"/>
    <property type="match status" value="1"/>
</dbReference>
<keyword evidence="8" id="KW-1185">Reference proteome</keyword>
<dbReference type="InterPro" id="IPR000608">
    <property type="entry name" value="UBC"/>
</dbReference>
<dbReference type="AlphaFoldDB" id="A0A284R5B7"/>
<dbReference type="OMA" id="LVCHCKT"/>
<dbReference type="EMBL" id="FUEG01000004">
    <property type="protein sequence ID" value="SJL03901.1"/>
    <property type="molecule type" value="Genomic_DNA"/>
</dbReference>
<evidence type="ECO:0000256" key="1">
    <source>
        <dbReference type="ARBA" id="ARBA00022676"/>
    </source>
</evidence>
<proteinExistence type="predicted"/>
<keyword evidence="3" id="KW-0548">Nucleotidyltransferase</keyword>
<reference evidence="8" key="1">
    <citation type="journal article" date="2017" name="Nat. Ecol. Evol.">
        <title>Genome expansion and lineage-specific genetic innovations in the forest pathogenic fungi Armillaria.</title>
        <authorList>
            <person name="Sipos G."/>
            <person name="Prasanna A.N."/>
            <person name="Walter M.C."/>
            <person name="O'Connor E."/>
            <person name="Balint B."/>
            <person name="Krizsan K."/>
            <person name="Kiss B."/>
            <person name="Hess J."/>
            <person name="Varga T."/>
            <person name="Slot J."/>
            <person name="Riley R."/>
            <person name="Boka B."/>
            <person name="Rigling D."/>
            <person name="Barry K."/>
            <person name="Lee J."/>
            <person name="Mihaltcheva S."/>
            <person name="LaButti K."/>
            <person name="Lipzen A."/>
            <person name="Waldron R."/>
            <person name="Moloney N.M."/>
            <person name="Sperisen C."/>
            <person name="Kredics L."/>
            <person name="Vagvoelgyi C."/>
            <person name="Patrignani A."/>
            <person name="Fitzpatrick D."/>
            <person name="Nagy I."/>
            <person name="Doyle S."/>
            <person name="Anderson J.B."/>
            <person name="Grigoriev I.V."/>
            <person name="Gueldener U."/>
            <person name="Muensterkoetter M."/>
            <person name="Nagy L.G."/>
        </authorList>
    </citation>
    <scope>NUCLEOTIDE SEQUENCE [LARGE SCALE GENOMIC DNA]</scope>
    <source>
        <strain evidence="8">C18/9</strain>
    </source>
</reference>
<protein>
    <recommendedName>
        <fullName evidence="6">UBC core domain-containing protein</fullName>
    </recommendedName>
</protein>
<dbReference type="OrthoDB" id="109543at2759"/>
<dbReference type="Proteomes" id="UP000219338">
    <property type="component" value="Unassembled WGS sequence"/>
</dbReference>
<dbReference type="PANTHER" id="PTHR21328">
    <property type="entry name" value="POLY ADP-RIBOSE POLYMERASE FAMILY, MEMBER PARP"/>
    <property type="match status" value="1"/>
</dbReference>
<feature type="domain" description="UBC core" evidence="6">
    <location>
        <begin position="1029"/>
        <end position="1210"/>
    </location>
</feature>
<feature type="compositionally biased region" description="Basic and acidic residues" evidence="5">
    <location>
        <begin position="19"/>
        <end position="31"/>
    </location>
</feature>
<dbReference type="Pfam" id="PF00179">
    <property type="entry name" value="UQ_con"/>
    <property type="match status" value="1"/>
</dbReference>
<keyword evidence="1" id="KW-0328">Glycosyltransferase</keyword>
<keyword evidence="2" id="KW-0808">Transferase</keyword>
<gene>
    <name evidence="7" type="ORF">ARMOST_07258</name>
</gene>
<sequence length="1210" mass="134827">MVFGRSKAKAPPPRSDVIVIHDSDSEPEGRGGKLSSKRQKVASGKAAPTTGAKVHIDRTKNAHLKGRKRFNADFEDTKQLVKNGGFLVHGWRIQKFRPGDDEGSMEVVIEDSHTPDTSISLTMLVDDTSEYPKNHTVFCYSSDSELDARTTELVNEIATSPARPIVDTLERFLTSLAGKKYQEVDMEDEDDSGDEEYVGMDYDDDYTTMSKAATYSRSRLQRDFIEAVGAGYRPGFIPFGGDDFCLTISLPVITLSESIPARALMAWDRRLLSRSQHLTLLISGHSGMYPSLSSDGAYSSTARRAGVQLKFQVGLCGQYKPSTVNAREAVRRYGLVLQDAEDEVRIQKEKELAAAMNFYDADVDMDEEAAPIVPEVVVEEEEDEGRFDKFSLSSSLESLLDQSFLKVVRLRRQFDLGWAGAELLFAEIEKSQMTAEDVYRFKTKEIKAAEKEEQKLNRTLPHDPLHGLGKSEDINLPLTAFSYLIRRLTLCTRYCIVCHNKLTTDFEALKPYVCDSKLCSYQYYSLNRGPSLEYEIIHNPQTVDLLVSLTYSGAAEGVLDEPLPIGMGLRVPIPDKTTLVQPPTLRGPASYPGVFLASVTAASSPSTPRREPVPDNRGLCDFDDLDIFQMRASIAAMINTLPTVEDMKKHLERKVKPGKSKPKLRELDTTVLPAAWQILRWCVASCTAYLEPITSGAELVTNLDPSWRQFRFSVGAPDAEAKFQAAVAQSQASNVNAAKYPSLFVSVPIVINYAFVTYSVHEGVPWIFSAKLALDYSAWIVVQGSGQWAGLWTWYMFILVSTVLVTHLVRLFVGVYLAKDGQVSMGHYAGGNSTMWRKSKICPNACVALAEVVNLPEKFVSSNPYFVIADTTWIVCRYLLVKCPADATATAPAVDKTIPFVKLDPKHPLTLSNNKISIPEPGYTIKSILQDRQRDLVVQEPDDEDQRIFDHVERETIIVDDDDDDGHEFYDDDEVMIISDPKGKGKAPAPAASSSKKKAKPADDWKHDPKWVSFVLDKLMPPPTDSARSATMAVQRELRSMLKEQEAANSLRELGWYMPPEFIGDNLFQWIVEMHSFDPSLPIAKDLKTAGVNSIIFEIRFPPSFPLAPPFFRILTPRFLPFIHGGGGHVTGGGSICMDLLTSDGWLPSYSIPAVIMQIKLAISNLDPRPARLAKDWQREYQVYEALEGYKRAAAAHGWQIPVGIEKLVR</sequence>